<feature type="domain" description="PilZ" evidence="1">
    <location>
        <begin position="146"/>
        <end position="229"/>
    </location>
</feature>
<feature type="domain" description="PilZ" evidence="1">
    <location>
        <begin position="492"/>
        <end position="570"/>
    </location>
</feature>
<dbReference type="EMBL" id="BJUM01000007">
    <property type="protein sequence ID" value="GEK54045.1"/>
    <property type="molecule type" value="Genomic_DNA"/>
</dbReference>
<organism evidence="2 3">
    <name type="scientific">Pseudoalteromonas espejiana</name>
    <dbReference type="NCBI Taxonomy" id="28107"/>
    <lineage>
        <taxon>Bacteria</taxon>
        <taxon>Pseudomonadati</taxon>
        <taxon>Pseudomonadota</taxon>
        <taxon>Gammaproteobacteria</taxon>
        <taxon>Alteromonadales</taxon>
        <taxon>Pseudoalteromonadaceae</taxon>
        <taxon>Pseudoalteromonas</taxon>
    </lineage>
</organism>
<accession>A0A510XST2</accession>
<dbReference type="OrthoDB" id="6208912at2"/>
<dbReference type="AlphaFoldDB" id="A0A510XST2"/>
<dbReference type="Gene3D" id="2.40.10.220">
    <property type="entry name" value="predicted glycosyltransferase like domains"/>
    <property type="match status" value="2"/>
</dbReference>
<name>A0A510XST2_9GAMM</name>
<reference evidence="2 3" key="1">
    <citation type="submission" date="2019-07" db="EMBL/GenBank/DDBJ databases">
        <title>Whole genome shotgun sequence of Pseudoalteromonas espejiana NBRC 102222.</title>
        <authorList>
            <person name="Hosoyama A."/>
            <person name="Uohara A."/>
            <person name="Ohji S."/>
            <person name="Ichikawa N."/>
        </authorList>
    </citation>
    <scope>NUCLEOTIDE SEQUENCE [LARGE SCALE GENOMIC DNA]</scope>
    <source>
        <strain evidence="2 3">NBRC 102222</strain>
    </source>
</reference>
<evidence type="ECO:0000313" key="2">
    <source>
        <dbReference type="EMBL" id="GEK54045.1"/>
    </source>
</evidence>
<proteinExistence type="predicted"/>
<sequence>MAEDILLKHEDLVNELKTYLGNAKFDLIFKSKTAGLTKPEQFLMKMEMSRLSQPVARFVDLRGLVTGQVRPYEHNGKQHFMDDTAIEVFEAALKQHGGYTLAVYEAVMNTENNHRVLQKQAQEQNEDQAPNDSLTTEVVKFAAYESRCEERMNYSIKVKVEYNDHKNIAASTSDISLSGCKIKLSTRQVIKKGQLIAMRLVGLEQDFELGLKNGIQYEVVAVESISREYNHIRLKRTYIENNEQFDDFLESFIHGNKRRYKVNLDNTLDAVVSKGYEQYYIPRVTSLYVFLSQKEEQIVPSLSLTTENNIFIQRYFTDERKVPCLYSILNNKRISLMLKQATAVKEDYLYTFTHVSAGKIYFYSATRSELNNNPKLKNLFLGFGSQKDSWQCFKLQIMPSHPDDSFIPLSLPNSAGKNVEKLNKPPSPRVSGLIKDVKYIAVLTAIGNKEEQLNYKKMPYQKELVNQLKHFGHAKHNKPPYLDSVALEYVNLRSHKRYLYKTPAELTINDSQYSAHTRDFSVMGLQLELATPAKFKKGDIVLLSFPDLQKITKKHNLSELKYEVMAISKSFTTINLKANRVADLPHAGVNFFTQLIESNKDKLKVSEETPKIEGLSTALRNMVTKSVCQFPLYLHKEASHFTPGAIGFGLYASPIHVILQNFGLLSNKTDLSHVLTSQQIIDVITPNIKDRSRQDPPLAFTLAINFNPKEDTIDKAITSQCILGEDYTAFKEQISSAVKSQLVFVMRLYLSRTGRPDTDYLSNELKYVSQYAMHKAKDIEEALWAVSGVGDIVDITEEALSHLALDQKQVEQMGRRKLLWLNRLR</sequence>
<dbReference type="SUPFAM" id="SSF141371">
    <property type="entry name" value="PilZ domain-like"/>
    <property type="match status" value="1"/>
</dbReference>
<protein>
    <submittedName>
        <fullName evidence="2">Pilus assembly protein PilZ</fullName>
    </submittedName>
</protein>
<dbReference type="InterPro" id="IPR009875">
    <property type="entry name" value="PilZ_domain"/>
</dbReference>
<evidence type="ECO:0000313" key="3">
    <source>
        <dbReference type="Proteomes" id="UP000321419"/>
    </source>
</evidence>
<keyword evidence="3" id="KW-1185">Reference proteome</keyword>
<dbReference type="Pfam" id="PF07238">
    <property type="entry name" value="PilZ"/>
    <property type="match status" value="2"/>
</dbReference>
<dbReference type="GO" id="GO:0035438">
    <property type="term" value="F:cyclic-di-GMP binding"/>
    <property type="evidence" value="ECO:0007669"/>
    <property type="project" value="InterPro"/>
</dbReference>
<evidence type="ECO:0000259" key="1">
    <source>
        <dbReference type="Pfam" id="PF07238"/>
    </source>
</evidence>
<dbReference type="RefSeq" id="WP_089348452.1">
    <property type="nucleotide sequence ID" value="NZ_BJUM01000007.1"/>
</dbReference>
<dbReference type="Proteomes" id="UP000321419">
    <property type="component" value="Unassembled WGS sequence"/>
</dbReference>
<comment type="caution">
    <text evidence="2">The sequence shown here is derived from an EMBL/GenBank/DDBJ whole genome shotgun (WGS) entry which is preliminary data.</text>
</comment>
<gene>
    <name evidence="2" type="ORF">PES01_08900</name>
</gene>